<dbReference type="OrthoDB" id="9790209at2"/>
<dbReference type="NCBIfam" id="TIGR00786">
    <property type="entry name" value="dctM"/>
    <property type="match status" value="1"/>
</dbReference>
<feature type="transmembrane region" description="Helical" evidence="7">
    <location>
        <begin position="240"/>
        <end position="259"/>
    </location>
</feature>
<keyword evidence="6 7" id="KW-0472">Membrane</keyword>
<dbReference type="GO" id="GO:0022857">
    <property type="term" value="F:transmembrane transporter activity"/>
    <property type="evidence" value="ECO:0007669"/>
    <property type="project" value="UniProtKB-UniRule"/>
</dbReference>
<evidence type="ECO:0000256" key="7">
    <source>
        <dbReference type="RuleBase" id="RU369079"/>
    </source>
</evidence>
<evidence type="ECO:0000313" key="10">
    <source>
        <dbReference type="Proteomes" id="UP000198994"/>
    </source>
</evidence>
<evidence type="ECO:0000313" key="9">
    <source>
        <dbReference type="EMBL" id="SDE84353.1"/>
    </source>
</evidence>
<evidence type="ECO:0000256" key="6">
    <source>
        <dbReference type="ARBA" id="ARBA00023136"/>
    </source>
</evidence>
<dbReference type="RefSeq" id="WP_008887663.1">
    <property type="nucleotide sequence ID" value="NZ_FNAV01000008.1"/>
</dbReference>
<keyword evidence="3 7" id="KW-0997">Cell inner membrane</keyword>
<keyword evidence="4 7" id="KW-0812">Transmembrane</keyword>
<feature type="transmembrane region" description="Helical" evidence="7">
    <location>
        <begin position="168"/>
        <end position="191"/>
    </location>
</feature>
<feature type="domain" description="TRAP C4-dicarboxylate transport system permease DctM subunit" evidence="8">
    <location>
        <begin position="7"/>
        <end position="415"/>
    </location>
</feature>
<dbReference type="InterPro" id="IPR010656">
    <property type="entry name" value="DctM"/>
</dbReference>
<keyword evidence="2" id="KW-1003">Cell membrane</keyword>
<feature type="transmembrane region" description="Helical" evidence="7">
    <location>
        <begin position="212"/>
        <end position="234"/>
    </location>
</feature>
<dbReference type="PANTHER" id="PTHR33362:SF3">
    <property type="entry name" value="SIALIC ACID TRAP TRANSPORTER PERMEASE PROTEIN SIAT"/>
    <property type="match status" value="1"/>
</dbReference>
<keyword evidence="7" id="KW-0813">Transport</keyword>
<feature type="transmembrane region" description="Helical" evidence="7">
    <location>
        <begin position="102"/>
        <end position="123"/>
    </location>
</feature>
<dbReference type="AlphaFoldDB" id="A0A1G7G8C4"/>
<feature type="transmembrane region" description="Helical" evidence="7">
    <location>
        <begin position="398"/>
        <end position="419"/>
    </location>
</feature>
<feature type="transmembrane region" description="Helical" evidence="7">
    <location>
        <begin position="47"/>
        <end position="69"/>
    </location>
</feature>
<proteinExistence type="inferred from homology"/>
<gene>
    <name evidence="9" type="ORF">SAMN04488105_108197</name>
</gene>
<accession>A0A1G7G8C4</accession>
<sequence length="425" mass="45147">MELMMMLGGMAVLLILRVPVAFAMLLPSLGYIAMAPRISMGVAVQRVTALLDSFPLLAVPLFIFVGFLANSAGLADKLINALLVVTGRVRGSLAYVNVNASLVFSWMSGSALSDSAALGSVLLPTMRRNGYDPHFAAAITAASSTMGPIMPPSIAAVLYAVLTSTSVAATFLAGVIPALMIFVALTLYIYLYARNRTELTAEAIPRSEAVRTLIGALPIFLAPVVLLGGILGGIFTPTEAAAVTAMYLLVLSFACRWITLRGLYDTLAGTAATTGRVMLIASVGALFSYIMAREQIPQQAADFLTSLTENKWVFLLLLNIFLLLIGMVLEPASALLVTVPIFYPIAQRYGIDPVQLGVVVIFNLTLGLMTPPVCLVLQMLAQVGNLNFGRVLKATLPLLGILFIVLLIVTYVPALTLTLPRLLGV</sequence>
<comment type="subcellular location">
    <subcellularLocation>
        <location evidence="1 7">Cell inner membrane</location>
        <topology evidence="1 7">Multi-pass membrane protein</topology>
    </subcellularLocation>
</comment>
<comment type="similarity">
    <text evidence="7">Belongs to the TRAP transporter large permease family.</text>
</comment>
<evidence type="ECO:0000256" key="5">
    <source>
        <dbReference type="ARBA" id="ARBA00022989"/>
    </source>
</evidence>
<evidence type="ECO:0000259" key="8">
    <source>
        <dbReference type="Pfam" id="PF06808"/>
    </source>
</evidence>
<evidence type="ECO:0000256" key="3">
    <source>
        <dbReference type="ARBA" id="ARBA00022519"/>
    </source>
</evidence>
<keyword evidence="5 7" id="KW-1133">Transmembrane helix</keyword>
<comment type="subunit">
    <text evidence="7">The complex comprises the extracytoplasmic solute receptor protein and the two transmembrane proteins.</text>
</comment>
<reference evidence="10" key="1">
    <citation type="submission" date="2016-10" db="EMBL/GenBank/DDBJ databases">
        <authorList>
            <person name="Varghese N."/>
            <person name="Submissions S."/>
        </authorList>
    </citation>
    <scope>NUCLEOTIDE SEQUENCE [LARGE SCALE GENOMIC DNA]</scope>
    <source>
        <strain evidence="10">DSM 10146</strain>
    </source>
</reference>
<feature type="transmembrane region" description="Helical" evidence="7">
    <location>
        <begin position="135"/>
        <end position="162"/>
    </location>
</feature>
<dbReference type="PIRSF" id="PIRSF006066">
    <property type="entry name" value="HI0050"/>
    <property type="match status" value="1"/>
</dbReference>
<name>A0A1G7G8C4_9RHOB</name>
<dbReference type="STRING" id="282683.SAMN04488105_108197"/>
<dbReference type="Pfam" id="PF06808">
    <property type="entry name" value="DctM"/>
    <property type="match status" value="1"/>
</dbReference>
<feature type="transmembrane region" description="Helical" evidence="7">
    <location>
        <begin position="312"/>
        <end position="342"/>
    </location>
</feature>
<keyword evidence="10" id="KW-1185">Reference proteome</keyword>
<evidence type="ECO:0000256" key="1">
    <source>
        <dbReference type="ARBA" id="ARBA00004429"/>
    </source>
</evidence>
<comment type="caution">
    <text evidence="7">Lacks conserved residue(s) required for the propagation of feature annotation.</text>
</comment>
<evidence type="ECO:0000256" key="4">
    <source>
        <dbReference type="ARBA" id="ARBA00022692"/>
    </source>
</evidence>
<feature type="transmembrane region" description="Helical" evidence="7">
    <location>
        <begin position="271"/>
        <end position="292"/>
    </location>
</feature>
<dbReference type="Proteomes" id="UP000198994">
    <property type="component" value="Unassembled WGS sequence"/>
</dbReference>
<dbReference type="PANTHER" id="PTHR33362">
    <property type="entry name" value="SIALIC ACID TRAP TRANSPORTER PERMEASE PROTEIN SIAT-RELATED"/>
    <property type="match status" value="1"/>
</dbReference>
<dbReference type="InterPro" id="IPR004681">
    <property type="entry name" value="TRAP_DctM"/>
</dbReference>
<dbReference type="EMBL" id="FNAV01000008">
    <property type="protein sequence ID" value="SDE84353.1"/>
    <property type="molecule type" value="Genomic_DNA"/>
</dbReference>
<comment type="function">
    <text evidence="7">Part of the tripartite ATP-independent periplasmic (TRAP) transport system.</text>
</comment>
<evidence type="ECO:0000256" key="2">
    <source>
        <dbReference type="ARBA" id="ARBA00022475"/>
    </source>
</evidence>
<organism evidence="9 10">
    <name type="scientific">Salipiger thiooxidans</name>
    <dbReference type="NCBI Taxonomy" id="282683"/>
    <lineage>
        <taxon>Bacteria</taxon>
        <taxon>Pseudomonadati</taxon>
        <taxon>Pseudomonadota</taxon>
        <taxon>Alphaproteobacteria</taxon>
        <taxon>Rhodobacterales</taxon>
        <taxon>Roseobacteraceae</taxon>
        <taxon>Salipiger</taxon>
    </lineage>
</organism>
<feature type="transmembrane region" description="Helical" evidence="7">
    <location>
        <begin position="354"/>
        <end position="378"/>
    </location>
</feature>
<protein>
    <recommendedName>
        <fullName evidence="7">TRAP transporter large permease protein</fullName>
    </recommendedName>
</protein>
<dbReference type="GO" id="GO:0005886">
    <property type="term" value="C:plasma membrane"/>
    <property type="evidence" value="ECO:0007669"/>
    <property type="project" value="UniProtKB-SubCell"/>
</dbReference>